<evidence type="ECO:0000256" key="1">
    <source>
        <dbReference type="PROSITE-ProRule" id="PRU00169"/>
    </source>
</evidence>
<evidence type="ECO:0000313" key="4">
    <source>
        <dbReference type="EMBL" id="CAE10751.1"/>
    </source>
</evidence>
<proteinExistence type="predicted"/>
<accession>Q7M8D0</accession>
<dbReference type="Proteomes" id="UP000000422">
    <property type="component" value="Chromosome"/>
</dbReference>
<feature type="domain" description="HD-GYP" evidence="3">
    <location>
        <begin position="138"/>
        <end position="348"/>
    </location>
</feature>
<dbReference type="InterPro" id="IPR052020">
    <property type="entry name" value="Cyclic_di-GMP/3'3'-cGAMP_PDE"/>
</dbReference>
<dbReference type="SMART" id="SM00448">
    <property type="entry name" value="REC"/>
    <property type="match status" value="1"/>
</dbReference>
<dbReference type="HOGENOM" id="CLU_000445_92_10_7"/>
<dbReference type="SUPFAM" id="SSF109604">
    <property type="entry name" value="HD-domain/PDEase-like"/>
    <property type="match status" value="1"/>
</dbReference>
<dbReference type="STRING" id="273121.WS1726"/>
<dbReference type="InterPro" id="IPR011006">
    <property type="entry name" value="CheY-like_superfamily"/>
</dbReference>
<dbReference type="SMART" id="SM00471">
    <property type="entry name" value="HDc"/>
    <property type="match status" value="1"/>
</dbReference>
<dbReference type="InterPro" id="IPR003607">
    <property type="entry name" value="HD/PDEase_dom"/>
</dbReference>
<dbReference type="Gene3D" id="3.40.50.2300">
    <property type="match status" value="1"/>
</dbReference>
<evidence type="ECO:0000259" key="3">
    <source>
        <dbReference type="PROSITE" id="PS51832"/>
    </source>
</evidence>
<evidence type="ECO:0000313" key="5">
    <source>
        <dbReference type="Proteomes" id="UP000000422"/>
    </source>
</evidence>
<dbReference type="EMBL" id="BX571661">
    <property type="protein sequence ID" value="CAE10751.1"/>
    <property type="molecule type" value="Genomic_DNA"/>
</dbReference>
<keyword evidence="5" id="KW-1185">Reference proteome</keyword>
<dbReference type="eggNOG" id="COG3437">
    <property type="taxonomic scope" value="Bacteria"/>
</dbReference>
<dbReference type="InterPro" id="IPR037522">
    <property type="entry name" value="HD_GYP_dom"/>
</dbReference>
<name>Q7M8D0_WOLSU</name>
<dbReference type="CDD" id="cd00077">
    <property type="entry name" value="HDc"/>
    <property type="match status" value="1"/>
</dbReference>
<organism evidence="5">
    <name type="scientific">Wolinella succinogenes (strain ATCC 29543 / DSM 1740 / CCUG 13145 / JCM 31913 / LMG 7466 / NCTC 11488 / FDC 602W)</name>
    <name type="common">Vibrio succinogenes</name>
    <dbReference type="NCBI Taxonomy" id="273121"/>
    <lineage>
        <taxon>Bacteria</taxon>
        <taxon>Pseudomonadati</taxon>
        <taxon>Campylobacterota</taxon>
        <taxon>Epsilonproteobacteria</taxon>
        <taxon>Campylobacterales</taxon>
        <taxon>Helicobacteraceae</taxon>
        <taxon>Wolinella</taxon>
    </lineage>
</organism>
<dbReference type="InterPro" id="IPR001789">
    <property type="entry name" value="Sig_transdc_resp-reg_receiver"/>
</dbReference>
<feature type="modified residue" description="4-aspartylphosphate" evidence="1">
    <location>
        <position position="51"/>
    </location>
</feature>
<dbReference type="KEGG" id="wsu:WS1726"/>
<dbReference type="Pfam" id="PF13487">
    <property type="entry name" value="HD_5"/>
    <property type="match status" value="1"/>
</dbReference>
<feature type="domain" description="Response regulatory" evidence="2">
    <location>
        <begin position="2"/>
        <end position="118"/>
    </location>
</feature>
<evidence type="ECO:0000259" key="2">
    <source>
        <dbReference type="PROSITE" id="PS50110"/>
    </source>
</evidence>
<dbReference type="SUPFAM" id="SSF52172">
    <property type="entry name" value="CheY-like"/>
    <property type="match status" value="1"/>
</dbReference>
<dbReference type="GO" id="GO:0000160">
    <property type="term" value="P:phosphorelay signal transduction system"/>
    <property type="evidence" value="ECO:0007669"/>
    <property type="project" value="InterPro"/>
</dbReference>
<keyword evidence="1" id="KW-0597">Phosphoprotein</keyword>
<dbReference type="RefSeq" id="WP_011139535.1">
    <property type="nucleotide sequence ID" value="NC_005090.1"/>
</dbReference>
<gene>
    <name evidence="4" type="ordered locus">WS1726</name>
</gene>
<dbReference type="PROSITE" id="PS50110">
    <property type="entry name" value="RESPONSE_REGULATORY"/>
    <property type="match status" value="1"/>
</dbReference>
<sequence length="349" mass="39799">MKLLIVDDILDNIKVAMNHLKPLGCEFIYATSGKQALERALIHHPDLILMDVMMPEMDGYETVIRLKQSAETASIPVIYLTAKIDPKDIARGFECGGVDYVTKPFSGAELLARVRTHLELRRYQNHLERLVSERTQEVEKLRNAVIEALGGMAEYRDPETGGHIKRTQHYVRELAQRLYEKGKFLMILNPEYIQTLFLSAPLHDIGKVGIRDHILLKPASLTPEEFEEMKRHTLIGEQAIAKLIHNAGECEFLSCALEIAGSHHERFDGSGYPRGLAGEAIPLSARIMALADVYDALVNKRVYKEAWSHERAMQVMRAGRGNHFDPQVFDTFLELEERFIEIYETFRDD</sequence>
<reference evidence="4 5" key="1">
    <citation type="journal article" date="2003" name="Proc. Natl. Acad. Sci. U.S.A.">
        <title>Complete genome sequence and analysis of Wolinella succinogenes.</title>
        <authorList>
            <person name="Baar C."/>
            <person name="Eppinger M."/>
            <person name="Raddatz G."/>
            <person name="Simon JM."/>
            <person name="Lanz C."/>
            <person name="Klimmek O."/>
            <person name="Nandakumar R."/>
            <person name="Gross R."/>
            <person name="Rosinus A."/>
            <person name="Keller H."/>
            <person name="Jagtap P."/>
            <person name="Linke B."/>
            <person name="Meyer F."/>
            <person name="Lederer H."/>
            <person name="Schuster S.C."/>
        </authorList>
    </citation>
    <scope>NUCLEOTIDE SEQUENCE [LARGE SCALE GENOMIC DNA]</scope>
    <source>
        <strain evidence="5">ATCC 29543 / DSM 1740 / CCUG 13145 / JCM 31913 / LMG 7466 / NCTC 11488 / FDC 602W</strain>
    </source>
</reference>
<dbReference type="PANTHER" id="PTHR45228">
    <property type="entry name" value="CYCLIC DI-GMP PHOSPHODIESTERASE TM_0186-RELATED"/>
    <property type="match status" value="1"/>
</dbReference>
<dbReference type="Gene3D" id="1.10.3210.10">
    <property type="entry name" value="Hypothetical protein af1432"/>
    <property type="match status" value="1"/>
</dbReference>
<dbReference type="PROSITE" id="PS51832">
    <property type="entry name" value="HD_GYP"/>
    <property type="match status" value="1"/>
</dbReference>
<dbReference type="PANTHER" id="PTHR45228:SF5">
    <property type="entry name" value="CYCLIC DI-GMP PHOSPHODIESTERASE VC_1348-RELATED"/>
    <property type="match status" value="1"/>
</dbReference>
<dbReference type="Pfam" id="PF00072">
    <property type="entry name" value="Response_reg"/>
    <property type="match status" value="1"/>
</dbReference>
<protein>
    <submittedName>
        <fullName evidence="4">SIGNAL TRANSDUCTION RESPONSE REGULATOR</fullName>
    </submittedName>
</protein>
<dbReference type="AlphaFoldDB" id="Q7M8D0"/>